<proteinExistence type="predicted"/>
<dbReference type="Proteomes" id="UP001195483">
    <property type="component" value="Unassembled WGS sequence"/>
</dbReference>
<sequence length="114" mass="13325">MSSDYDTPISDQNDGVNNNEKFDCEHKCYSFYVILTCDSPLFQQKPAEEITVKELSKEECWDRLDEDLFDGSHDHVSGLSETTPQDELTDIVKYGYWHIYEYSSLYMNQFNNAV</sequence>
<gene>
    <name evidence="1" type="ORF">CHS0354_038624</name>
</gene>
<protein>
    <submittedName>
        <fullName evidence="1">Uncharacterized protein</fullName>
    </submittedName>
</protein>
<name>A0AAE0TFY0_9BIVA</name>
<reference evidence="1" key="2">
    <citation type="journal article" date="2021" name="Genome Biol. Evol.">
        <title>Developing a high-quality reference genome for a parasitic bivalve with doubly uniparental inheritance (Bivalvia: Unionida).</title>
        <authorList>
            <person name="Smith C.H."/>
        </authorList>
    </citation>
    <scope>NUCLEOTIDE SEQUENCE</scope>
    <source>
        <strain evidence="1">CHS0354</strain>
        <tissue evidence="1">Mantle</tissue>
    </source>
</reference>
<dbReference type="AlphaFoldDB" id="A0AAE0TFY0"/>
<evidence type="ECO:0000313" key="2">
    <source>
        <dbReference type="Proteomes" id="UP001195483"/>
    </source>
</evidence>
<accession>A0AAE0TFY0</accession>
<reference evidence="1" key="3">
    <citation type="submission" date="2023-05" db="EMBL/GenBank/DDBJ databases">
        <authorList>
            <person name="Smith C.H."/>
        </authorList>
    </citation>
    <scope>NUCLEOTIDE SEQUENCE</scope>
    <source>
        <strain evidence="1">CHS0354</strain>
        <tissue evidence="1">Mantle</tissue>
    </source>
</reference>
<comment type="caution">
    <text evidence="1">The sequence shown here is derived from an EMBL/GenBank/DDBJ whole genome shotgun (WGS) entry which is preliminary data.</text>
</comment>
<evidence type="ECO:0000313" key="1">
    <source>
        <dbReference type="EMBL" id="KAK3609621.1"/>
    </source>
</evidence>
<organism evidence="1 2">
    <name type="scientific">Potamilus streckersoni</name>
    <dbReference type="NCBI Taxonomy" id="2493646"/>
    <lineage>
        <taxon>Eukaryota</taxon>
        <taxon>Metazoa</taxon>
        <taxon>Spiralia</taxon>
        <taxon>Lophotrochozoa</taxon>
        <taxon>Mollusca</taxon>
        <taxon>Bivalvia</taxon>
        <taxon>Autobranchia</taxon>
        <taxon>Heteroconchia</taxon>
        <taxon>Palaeoheterodonta</taxon>
        <taxon>Unionida</taxon>
        <taxon>Unionoidea</taxon>
        <taxon>Unionidae</taxon>
        <taxon>Ambleminae</taxon>
        <taxon>Lampsilini</taxon>
        <taxon>Potamilus</taxon>
    </lineage>
</organism>
<dbReference type="EMBL" id="JAEAOA010002242">
    <property type="protein sequence ID" value="KAK3609621.1"/>
    <property type="molecule type" value="Genomic_DNA"/>
</dbReference>
<keyword evidence="2" id="KW-1185">Reference proteome</keyword>
<reference evidence="1" key="1">
    <citation type="journal article" date="2021" name="Genome Biol. Evol.">
        <title>A High-Quality Reference Genome for a Parasitic Bivalve with Doubly Uniparental Inheritance (Bivalvia: Unionida).</title>
        <authorList>
            <person name="Smith C.H."/>
        </authorList>
    </citation>
    <scope>NUCLEOTIDE SEQUENCE</scope>
    <source>
        <strain evidence="1">CHS0354</strain>
    </source>
</reference>